<protein>
    <submittedName>
        <fullName evidence="2">Uncharacterized protein</fullName>
    </submittedName>
</protein>
<proteinExistence type="predicted"/>
<name>A0A8S5L632_9CAUD</name>
<feature type="transmembrane region" description="Helical" evidence="1">
    <location>
        <begin position="26"/>
        <end position="46"/>
    </location>
</feature>
<evidence type="ECO:0000313" key="2">
    <source>
        <dbReference type="EMBL" id="DAD65189.1"/>
    </source>
</evidence>
<reference evidence="2" key="1">
    <citation type="journal article" date="2021" name="Proc. Natl. Acad. Sci. U.S.A.">
        <title>A Catalog of Tens of Thousands of Viruses from Human Metagenomes Reveals Hidden Associations with Chronic Diseases.</title>
        <authorList>
            <person name="Tisza M.J."/>
            <person name="Buck C.B."/>
        </authorList>
    </citation>
    <scope>NUCLEOTIDE SEQUENCE</scope>
    <source>
        <strain evidence="2">CtHFk21</strain>
    </source>
</reference>
<sequence length="63" mass="7393">MGLYGYYTFPATPLLLWRKIQKKEPYRLIFVASLLLRCASLFGVFIRRTPPLRTAADWEIAKM</sequence>
<keyword evidence="1" id="KW-0472">Membrane</keyword>
<keyword evidence="1" id="KW-0812">Transmembrane</keyword>
<organism evidence="2">
    <name type="scientific">Myoviridae sp. ctHFk21</name>
    <dbReference type="NCBI Taxonomy" id="2823538"/>
    <lineage>
        <taxon>Viruses</taxon>
        <taxon>Duplodnaviria</taxon>
        <taxon>Heunggongvirae</taxon>
        <taxon>Uroviricota</taxon>
        <taxon>Caudoviricetes</taxon>
    </lineage>
</organism>
<accession>A0A8S5L632</accession>
<evidence type="ECO:0000256" key="1">
    <source>
        <dbReference type="SAM" id="Phobius"/>
    </source>
</evidence>
<keyword evidence="1" id="KW-1133">Transmembrane helix</keyword>
<dbReference type="EMBL" id="BK014637">
    <property type="protein sequence ID" value="DAD65189.1"/>
    <property type="molecule type" value="Genomic_DNA"/>
</dbReference>